<dbReference type="Pfam" id="PF00266">
    <property type="entry name" value="Aminotran_5"/>
    <property type="match status" value="1"/>
</dbReference>
<dbReference type="InterPro" id="IPR015422">
    <property type="entry name" value="PyrdxlP-dep_Trfase_small"/>
</dbReference>
<dbReference type="InterPro" id="IPR000192">
    <property type="entry name" value="Aminotrans_V_dom"/>
</dbReference>
<evidence type="ECO:0000313" key="5">
    <source>
        <dbReference type="Proteomes" id="UP000251123"/>
    </source>
</evidence>
<evidence type="ECO:0000259" key="3">
    <source>
        <dbReference type="Pfam" id="PF00266"/>
    </source>
</evidence>
<dbReference type="EMBL" id="UASN01000017">
    <property type="protein sequence ID" value="SPX54870.1"/>
    <property type="molecule type" value="Genomic_DNA"/>
</dbReference>
<name>A0A2X1SE40_KLEPN</name>
<dbReference type="InterPro" id="IPR015421">
    <property type="entry name" value="PyrdxlP-dep_Trfase_major"/>
</dbReference>
<sequence length="257" mass="27864">MNAFNPAHFRAQFPALADAGVYLDSAATALKPLAVIDASDQFYRLSAGNVHRSQFAAAQRLTERYEAARDRVAAWLNAPSGKDIVWTRGTTEAINMVAQSYVRPRLQPGDEIIVSEAEHHANLVPWLMVAGQTGARVVKLPLGADRLPDIASLSALITPRSRVLAIGQMSNVTGGCPDLAQAIRLAHAAGMVVMVDGAQGAVHFPADVQALDIDFYAFSGHKAVWPDRDRRPVRQKRAAGSDVALARRRENDRRGQL</sequence>
<evidence type="ECO:0000256" key="2">
    <source>
        <dbReference type="SAM" id="MobiDB-lite"/>
    </source>
</evidence>
<keyword evidence="4" id="KW-0456">Lyase</keyword>
<dbReference type="AlphaFoldDB" id="A0A2X1SE40"/>
<dbReference type="SUPFAM" id="SSF53383">
    <property type="entry name" value="PLP-dependent transferases"/>
    <property type="match status" value="1"/>
</dbReference>
<accession>A0A2X1SE40</accession>
<dbReference type="PANTHER" id="PTHR43586">
    <property type="entry name" value="CYSTEINE DESULFURASE"/>
    <property type="match status" value="1"/>
</dbReference>
<protein>
    <submittedName>
        <fullName evidence="4">Cysteine sulfinate desulfinase</fullName>
        <ecNumber evidence="4">4.4.1.-</ecNumber>
    </submittedName>
</protein>
<dbReference type="EC" id="4.4.1.-" evidence="4"/>
<keyword evidence="1" id="KW-0663">Pyridoxal phosphate</keyword>
<dbReference type="Proteomes" id="UP000251123">
    <property type="component" value="Unassembled WGS sequence"/>
</dbReference>
<feature type="domain" description="Aminotransferase class V" evidence="3">
    <location>
        <begin position="21"/>
        <end position="224"/>
    </location>
</feature>
<proteinExistence type="predicted"/>
<evidence type="ECO:0000313" key="4">
    <source>
        <dbReference type="EMBL" id="SPX54870.1"/>
    </source>
</evidence>
<dbReference type="Gene3D" id="3.40.640.10">
    <property type="entry name" value="Type I PLP-dependent aspartate aminotransferase-like (Major domain)"/>
    <property type="match status" value="1"/>
</dbReference>
<dbReference type="GO" id="GO:0016829">
    <property type="term" value="F:lyase activity"/>
    <property type="evidence" value="ECO:0007669"/>
    <property type="project" value="UniProtKB-KW"/>
</dbReference>
<reference evidence="4 5" key="1">
    <citation type="submission" date="2018-06" db="EMBL/GenBank/DDBJ databases">
        <authorList>
            <consortium name="Pathogen Informatics"/>
            <person name="Doyle S."/>
        </authorList>
    </citation>
    <scope>NUCLEOTIDE SEQUENCE [LARGE SCALE GENOMIC DNA]</scope>
    <source>
        <strain evidence="4 5">NCTC9601</strain>
    </source>
</reference>
<dbReference type="Gene3D" id="3.90.1150.10">
    <property type="entry name" value="Aspartate Aminotransferase, domain 1"/>
    <property type="match status" value="1"/>
</dbReference>
<dbReference type="PANTHER" id="PTHR43586:SF8">
    <property type="entry name" value="CYSTEINE DESULFURASE 1, CHLOROPLASTIC"/>
    <property type="match status" value="1"/>
</dbReference>
<feature type="region of interest" description="Disordered" evidence="2">
    <location>
        <begin position="229"/>
        <end position="257"/>
    </location>
</feature>
<organism evidence="4 5">
    <name type="scientific">Klebsiella pneumoniae</name>
    <dbReference type="NCBI Taxonomy" id="573"/>
    <lineage>
        <taxon>Bacteria</taxon>
        <taxon>Pseudomonadati</taxon>
        <taxon>Pseudomonadota</taxon>
        <taxon>Gammaproteobacteria</taxon>
        <taxon>Enterobacterales</taxon>
        <taxon>Enterobacteriaceae</taxon>
        <taxon>Klebsiella/Raoultella group</taxon>
        <taxon>Klebsiella</taxon>
        <taxon>Klebsiella pneumoniae complex</taxon>
    </lineage>
</organism>
<evidence type="ECO:0000256" key="1">
    <source>
        <dbReference type="ARBA" id="ARBA00022898"/>
    </source>
</evidence>
<feature type="compositionally biased region" description="Basic and acidic residues" evidence="2">
    <location>
        <begin position="245"/>
        <end position="257"/>
    </location>
</feature>
<dbReference type="InterPro" id="IPR015424">
    <property type="entry name" value="PyrdxlP-dep_Trfase"/>
</dbReference>
<gene>
    <name evidence="4" type="primary">csdA_1</name>
    <name evidence="4" type="ORF">NCTC9601_02029</name>
</gene>